<proteinExistence type="predicted"/>
<protein>
    <recommendedName>
        <fullName evidence="2">FecR protein domain-containing protein</fullName>
    </recommendedName>
</protein>
<dbReference type="InterPro" id="IPR012373">
    <property type="entry name" value="Ferrdict_sens_TM"/>
</dbReference>
<keyword evidence="4" id="KW-1185">Reference proteome</keyword>
<dbReference type="CDD" id="cd00110">
    <property type="entry name" value="LamG"/>
    <property type="match status" value="1"/>
</dbReference>
<evidence type="ECO:0000259" key="2">
    <source>
        <dbReference type="Pfam" id="PF04773"/>
    </source>
</evidence>
<reference evidence="3 4" key="1">
    <citation type="submission" date="2021-06" db="EMBL/GenBank/DDBJ databases">
        <title>Complete genome of Haloferula helveola possessing various polysaccharide degrading enzymes.</title>
        <authorList>
            <person name="Takami H."/>
            <person name="Huang C."/>
            <person name="Hamasaki K."/>
        </authorList>
    </citation>
    <scope>NUCLEOTIDE SEQUENCE [LARGE SCALE GENOMIC DNA]</scope>
    <source>
        <strain evidence="3 4">CN-1</strain>
    </source>
</reference>
<accession>A0ABN6H4W4</accession>
<evidence type="ECO:0000256" key="1">
    <source>
        <dbReference type="SAM" id="Phobius"/>
    </source>
</evidence>
<dbReference type="PANTHER" id="PTHR30273">
    <property type="entry name" value="PERIPLASMIC SIGNAL SENSOR AND SIGMA FACTOR ACTIVATOR FECR-RELATED"/>
    <property type="match status" value="1"/>
</dbReference>
<dbReference type="Pfam" id="PF13385">
    <property type="entry name" value="Laminin_G_3"/>
    <property type="match status" value="1"/>
</dbReference>
<dbReference type="InterPro" id="IPR006860">
    <property type="entry name" value="FecR"/>
</dbReference>
<gene>
    <name evidence="3" type="ORF">HAHE_25410</name>
</gene>
<organism evidence="3 4">
    <name type="scientific">Haloferula helveola</name>
    <dbReference type="NCBI Taxonomy" id="490095"/>
    <lineage>
        <taxon>Bacteria</taxon>
        <taxon>Pseudomonadati</taxon>
        <taxon>Verrucomicrobiota</taxon>
        <taxon>Verrucomicrobiia</taxon>
        <taxon>Verrucomicrobiales</taxon>
        <taxon>Verrucomicrobiaceae</taxon>
        <taxon>Haloferula</taxon>
    </lineage>
</organism>
<dbReference type="PANTHER" id="PTHR30273:SF2">
    <property type="entry name" value="PROTEIN FECR"/>
    <property type="match status" value="1"/>
</dbReference>
<sequence length="533" mass="57119">MNTSGPNDPKIDLAAMCAVLEEFEDGSLDPSRTDELMRLLNESPAARQVYLDYFEDSAALRDIARTLDEKGKMPVLGNAFTSKRNLRRAVLAAAAVVMLGGLIATMFKIGQPEAPVVVSTAAIGTEWSVNGQDRASEEGELTILPGTTLKVSSGVVRLTLDSGTLMVIQGPTTVSFPALDRPELRSGWLWVDSGTSGTALTVDTPKFEVKDIGTRFGVRVSDTGATEVHLVHGKVEVTAKSDGNAAKLMEKKLTALSFTGSAEPKELPLGLDPFPELEVLLAGEPGYRTTVLGQSPAGYWTCDEMIDLKLANEVTGSSTGGCGELVQQVGRGVIPPQGGHGFPAENRALFLDGSPNQSVVFGIDGPNGVSSEEGAVSFWIRRSPEEPIRHEVLWLAGSSSTGGPMPERSVLHTRLRKSGHVEFVLRGATGTTSLKSIGVVTDGQWHHIVASWGPASAELYIDGQRQASSQARAATTGQRLNGRNVRFGKPSYDLARYWDSFTGWVDEIALWDRPLDEAEVASQFRSATGKREN</sequence>
<dbReference type="Pfam" id="PF04773">
    <property type="entry name" value="FecR"/>
    <property type="match status" value="1"/>
</dbReference>
<dbReference type="Proteomes" id="UP001374893">
    <property type="component" value="Chromosome"/>
</dbReference>
<dbReference type="SUPFAM" id="SSF49899">
    <property type="entry name" value="Concanavalin A-like lectins/glucanases"/>
    <property type="match status" value="1"/>
</dbReference>
<keyword evidence="1" id="KW-0812">Transmembrane</keyword>
<dbReference type="InterPro" id="IPR001791">
    <property type="entry name" value="Laminin_G"/>
</dbReference>
<dbReference type="InterPro" id="IPR013320">
    <property type="entry name" value="ConA-like_dom_sf"/>
</dbReference>
<keyword evidence="1" id="KW-1133">Transmembrane helix</keyword>
<name>A0ABN6H4W4_9BACT</name>
<keyword evidence="1" id="KW-0472">Membrane</keyword>
<evidence type="ECO:0000313" key="3">
    <source>
        <dbReference type="EMBL" id="BCX48633.1"/>
    </source>
</evidence>
<feature type="domain" description="FecR protein" evidence="2">
    <location>
        <begin position="155"/>
        <end position="236"/>
    </location>
</feature>
<dbReference type="EMBL" id="AP024702">
    <property type="protein sequence ID" value="BCX48633.1"/>
    <property type="molecule type" value="Genomic_DNA"/>
</dbReference>
<evidence type="ECO:0000313" key="4">
    <source>
        <dbReference type="Proteomes" id="UP001374893"/>
    </source>
</evidence>
<feature type="transmembrane region" description="Helical" evidence="1">
    <location>
        <begin position="89"/>
        <end position="107"/>
    </location>
</feature>
<dbReference type="Gene3D" id="2.60.120.200">
    <property type="match status" value="1"/>
</dbReference>
<dbReference type="Gene3D" id="2.60.120.1440">
    <property type="match status" value="1"/>
</dbReference>
<dbReference type="RefSeq" id="WP_338684953.1">
    <property type="nucleotide sequence ID" value="NZ_AP024702.1"/>
</dbReference>